<dbReference type="InterPro" id="IPR011990">
    <property type="entry name" value="TPR-like_helical_dom_sf"/>
</dbReference>
<keyword evidence="1" id="KW-0472">Membrane</keyword>
<dbReference type="EMBL" id="CYUD01000010">
    <property type="protein sequence ID" value="CUK09525.1"/>
    <property type="molecule type" value="Genomic_DNA"/>
</dbReference>
<dbReference type="STRING" id="1715692.RUE5091_03189"/>
<dbReference type="Proteomes" id="UP000051260">
    <property type="component" value="Unassembled WGS sequence"/>
</dbReference>
<keyword evidence="3" id="KW-1185">Reference proteome</keyword>
<dbReference type="OrthoDB" id="54411at2"/>
<accession>A0A0P1IF80</accession>
<name>A0A0P1IF80_9RHOB</name>
<keyword evidence="2" id="KW-0449">Lipoprotein</keyword>
<dbReference type="RefSeq" id="WP_058282866.1">
    <property type="nucleotide sequence ID" value="NZ_CYUD01000010.1"/>
</dbReference>
<feature type="transmembrane region" description="Helical" evidence="1">
    <location>
        <begin position="127"/>
        <end position="149"/>
    </location>
</feature>
<evidence type="ECO:0000313" key="2">
    <source>
        <dbReference type="EMBL" id="CUK09525.1"/>
    </source>
</evidence>
<proteinExistence type="predicted"/>
<dbReference type="AlphaFoldDB" id="A0A0P1IF80"/>
<dbReference type="PANTHER" id="PTHR12558:SF13">
    <property type="entry name" value="CELL DIVISION CYCLE PROTEIN 27 HOMOLOG"/>
    <property type="match status" value="1"/>
</dbReference>
<organism evidence="2 3">
    <name type="scientific">Ruegeria denitrificans</name>
    <dbReference type="NCBI Taxonomy" id="1715692"/>
    <lineage>
        <taxon>Bacteria</taxon>
        <taxon>Pseudomonadati</taxon>
        <taxon>Pseudomonadota</taxon>
        <taxon>Alphaproteobacteria</taxon>
        <taxon>Rhodobacterales</taxon>
        <taxon>Roseobacteraceae</taxon>
        <taxon>Ruegeria</taxon>
    </lineage>
</organism>
<keyword evidence="1" id="KW-0812">Transmembrane</keyword>
<protein>
    <submittedName>
        <fullName evidence="2">Putative PEP-CTERM system TPR-repeat lipoprotein</fullName>
    </submittedName>
</protein>
<keyword evidence="1" id="KW-1133">Transmembrane helix</keyword>
<evidence type="ECO:0000256" key="1">
    <source>
        <dbReference type="SAM" id="Phobius"/>
    </source>
</evidence>
<dbReference type="Gene3D" id="1.25.40.10">
    <property type="entry name" value="Tetratricopeptide repeat domain"/>
    <property type="match status" value="1"/>
</dbReference>
<dbReference type="PANTHER" id="PTHR12558">
    <property type="entry name" value="CELL DIVISION CYCLE 16,23,27"/>
    <property type="match status" value="1"/>
</dbReference>
<sequence length="436" mass="48527">MASDIRKPDKTNAMQAVCNSELFAHLDRLCAFLKYIVTEELEGRGDLIMGKTIAQDVYDRDPTEEGDANNVVRVDARRLRQNLEHYYDTVGRTDPVRILVDTGGYRPRFERVQISPPDQNNKTRRTLGWAAFSFAVGTGIGIAIALIGFGQNPDIQNKQSIQAPSKDTLRRQAVIEQSASSLQAMNLADQARSMMFPIFDRPRQQLVIEVFRRVIELGPDYFGGYAGAAQALGTLAIMTPPGPEKSALIREALAMADRALRLAPTDPWAQSAQAWVKFADREFDEAMRISKRAVALAPNDEHVLDIHGSIALFSGHFAEAARHAEKAMNGGRSNQRFANRNIFGAANFHLENYQTSLDAFSAAAEYGDPISAPSFAYQTAALYELGKLREAARKYTKLKNSWPDADIEKMLTGIFRDPSHVERVMQSMKALEDNQN</sequence>
<dbReference type="SUPFAM" id="SSF48452">
    <property type="entry name" value="TPR-like"/>
    <property type="match status" value="1"/>
</dbReference>
<reference evidence="3" key="1">
    <citation type="submission" date="2015-09" db="EMBL/GenBank/DDBJ databases">
        <authorList>
            <person name="Rodrigo-Torres L."/>
            <person name="Arahal D.R."/>
        </authorList>
    </citation>
    <scope>NUCLEOTIDE SEQUENCE [LARGE SCALE GENOMIC DNA]</scope>
    <source>
        <strain evidence="3">CECT 5091</strain>
    </source>
</reference>
<gene>
    <name evidence="2" type="ORF">RUE5091_03189</name>
</gene>
<evidence type="ECO:0000313" key="3">
    <source>
        <dbReference type="Proteomes" id="UP000051260"/>
    </source>
</evidence>